<evidence type="ECO:0000313" key="1">
    <source>
        <dbReference type="EMBL" id="MBS3681819.1"/>
    </source>
</evidence>
<accession>A0ABS5MHK2</accession>
<protein>
    <recommendedName>
        <fullName evidence="3">Spore coat protein Z</fullName>
    </recommendedName>
</protein>
<dbReference type="EMBL" id="JAGXBY010000006">
    <property type="protein sequence ID" value="MBS3681819.1"/>
    <property type="molecule type" value="Genomic_DNA"/>
</dbReference>
<sequence length="190" mass="21670">MNSKKYESNYENCISDVVRKIIDAQDKVKQNKCDSGCEKSIMELLSQSNYKRNFNNTIPFFLTSRDNKPYIASGIIKAPIKGYPNESYFKCIETPILRAIKFNDNKNNCVVVELLRPVNANGIPVADRGEYLCDFFQEQTPYKTIQFRSTGVCTTIDLDCFCGITCLDPISPLSPYSGLDILKEHNNYEE</sequence>
<reference evidence="1 2" key="1">
    <citation type="submission" date="2021-05" db="EMBL/GenBank/DDBJ databases">
        <title>Ornithinibacillus massiliensis sp. nov.</title>
        <authorList>
            <person name="Iwaza R."/>
            <person name="Lagier J.-C."/>
            <person name="Raoult D."/>
        </authorList>
    </citation>
    <scope>NUCLEOTIDE SEQUENCE [LARGE SCALE GENOMIC DNA]</scope>
    <source>
        <strain evidence="1 2">Marseille-P3601</strain>
    </source>
</reference>
<name>A0ABS5MHK2_9BACI</name>
<dbReference type="RefSeq" id="WP_211742488.1">
    <property type="nucleotide sequence ID" value="NZ_JAGXBY010000006.1"/>
</dbReference>
<keyword evidence="2" id="KW-1185">Reference proteome</keyword>
<evidence type="ECO:0000313" key="2">
    <source>
        <dbReference type="Proteomes" id="UP000681870"/>
    </source>
</evidence>
<dbReference type="Proteomes" id="UP000681870">
    <property type="component" value="Unassembled WGS sequence"/>
</dbReference>
<organism evidence="1 2">
    <name type="scientific">Ornithinibacillus massiliensis</name>
    <dbReference type="NCBI Taxonomy" id="1944633"/>
    <lineage>
        <taxon>Bacteria</taxon>
        <taxon>Bacillati</taxon>
        <taxon>Bacillota</taxon>
        <taxon>Bacilli</taxon>
        <taxon>Bacillales</taxon>
        <taxon>Bacillaceae</taxon>
        <taxon>Ornithinibacillus</taxon>
    </lineage>
</organism>
<proteinExistence type="predicted"/>
<evidence type="ECO:0008006" key="3">
    <source>
        <dbReference type="Google" id="ProtNLM"/>
    </source>
</evidence>
<gene>
    <name evidence="1" type="ORF">KGF86_16625</name>
</gene>
<comment type="caution">
    <text evidence="1">The sequence shown here is derived from an EMBL/GenBank/DDBJ whole genome shotgun (WGS) entry which is preliminary data.</text>
</comment>
<dbReference type="InterPro" id="IPR019593">
    <property type="entry name" value="Spore_coat_protein_Z/Y"/>
</dbReference>
<dbReference type="Pfam" id="PF10612">
    <property type="entry name" value="Spore-coat_CotZ"/>
    <property type="match status" value="1"/>
</dbReference>